<feature type="chain" id="PRO_5045849608" evidence="1">
    <location>
        <begin position="17"/>
        <end position="46"/>
    </location>
</feature>
<keyword evidence="1" id="KW-0732">Signal</keyword>
<feature type="signal peptide" evidence="1">
    <location>
        <begin position="1"/>
        <end position="16"/>
    </location>
</feature>
<organism evidence="2 3">
    <name type="scientific">Novosphingobium pokkalii</name>
    <dbReference type="NCBI Taxonomy" id="1770194"/>
    <lineage>
        <taxon>Bacteria</taxon>
        <taxon>Pseudomonadati</taxon>
        <taxon>Pseudomonadota</taxon>
        <taxon>Alphaproteobacteria</taxon>
        <taxon>Sphingomonadales</taxon>
        <taxon>Sphingomonadaceae</taxon>
        <taxon>Novosphingobium</taxon>
    </lineage>
</organism>
<dbReference type="EMBL" id="JBHRYE010000009">
    <property type="protein sequence ID" value="MFC3670777.1"/>
    <property type="molecule type" value="Genomic_DNA"/>
</dbReference>
<evidence type="ECO:0000313" key="2">
    <source>
        <dbReference type="EMBL" id="MFC3670777.1"/>
    </source>
</evidence>
<protein>
    <submittedName>
        <fullName evidence="2">Uncharacterized protein</fullName>
    </submittedName>
</protein>
<reference evidence="3" key="1">
    <citation type="journal article" date="2019" name="Int. J. Syst. Evol. Microbiol.">
        <title>The Global Catalogue of Microorganisms (GCM) 10K type strain sequencing project: providing services to taxonomists for standard genome sequencing and annotation.</title>
        <authorList>
            <consortium name="The Broad Institute Genomics Platform"/>
            <consortium name="The Broad Institute Genome Sequencing Center for Infectious Disease"/>
            <person name="Wu L."/>
            <person name="Ma J."/>
        </authorList>
    </citation>
    <scope>NUCLEOTIDE SEQUENCE [LARGE SCALE GENOMIC DNA]</scope>
    <source>
        <strain evidence="3">KCTC 42224</strain>
    </source>
</reference>
<evidence type="ECO:0000256" key="1">
    <source>
        <dbReference type="SAM" id="SignalP"/>
    </source>
</evidence>
<keyword evidence="3" id="KW-1185">Reference proteome</keyword>
<gene>
    <name evidence="2" type="ORF">ACFOOT_05020</name>
</gene>
<dbReference type="RefSeq" id="WP_191326311.1">
    <property type="nucleotide sequence ID" value="NZ_BMZP01000040.1"/>
</dbReference>
<sequence>MTALRSIAGRASAAVAALALSLALIGQTVETPAAVSHAATSTVEIA</sequence>
<accession>A0ABV7V1A5</accession>
<dbReference type="Proteomes" id="UP001595683">
    <property type="component" value="Unassembled WGS sequence"/>
</dbReference>
<comment type="caution">
    <text evidence="2">The sequence shown here is derived from an EMBL/GenBank/DDBJ whole genome shotgun (WGS) entry which is preliminary data.</text>
</comment>
<proteinExistence type="predicted"/>
<evidence type="ECO:0000313" key="3">
    <source>
        <dbReference type="Proteomes" id="UP001595683"/>
    </source>
</evidence>
<name>A0ABV7V1A5_9SPHN</name>